<organism evidence="2 3">
    <name type="scientific">Chionoecetes opilio</name>
    <name type="common">Atlantic snow crab</name>
    <name type="synonym">Cancer opilio</name>
    <dbReference type="NCBI Taxonomy" id="41210"/>
    <lineage>
        <taxon>Eukaryota</taxon>
        <taxon>Metazoa</taxon>
        <taxon>Ecdysozoa</taxon>
        <taxon>Arthropoda</taxon>
        <taxon>Crustacea</taxon>
        <taxon>Multicrustacea</taxon>
        <taxon>Malacostraca</taxon>
        <taxon>Eumalacostraca</taxon>
        <taxon>Eucarida</taxon>
        <taxon>Decapoda</taxon>
        <taxon>Pleocyemata</taxon>
        <taxon>Brachyura</taxon>
        <taxon>Eubrachyura</taxon>
        <taxon>Majoidea</taxon>
        <taxon>Majidae</taxon>
        <taxon>Chionoecetes</taxon>
    </lineage>
</organism>
<accession>A0A8J5CFS2</accession>
<proteinExistence type="predicted"/>
<evidence type="ECO:0000313" key="3">
    <source>
        <dbReference type="Proteomes" id="UP000770661"/>
    </source>
</evidence>
<gene>
    <name evidence="2" type="primary">RE1_5</name>
    <name evidence="2" type="ORF">GWK47_048376</name>
</gene>
<dbReference type="Pfam" id="PF07727">
    <property type="entry name" value="RVT_2"/>
    <property type="match status" value="1"/>
</dbReference>
<dbReference type="Proteomes" id="UP000770661">
    <property type="component" value="Unassembled WGS sequence"/>
</dbReference>
<comment type="caution">
    <text evidence="2">The sequence shown here is derived from an EMBL/GenBank/DDBJ whole genome shotgun (WGS) entry which is preliminary data.</text>
</comment>
<feature type="domain" description="Reverse transcriptase Ty1/copia-type" evidence="1">
    <location>
        <begin position="45"/>
        <end position="160"/>
    </location>
</feature>
<evidence type="ECO:0000313" key="2">
    <source>
        <dbReference type="EMBL" id="KAG0720498.1"/>
    </source>
</evidence>
<name>A0A8J5CFS2_CHIOP</name>
<evidence type="ECO:0000259" key="1">
    <source>
        <dbReference type="Pfam" id="PF07727"/>
    </source>
</evidence>
<sequence length="169" mass="19071">MISEMMVLFNSEEVLCAKEKEIINWQENYLYEEAEDVGQVAFLVRWVVTEKVKGGQTVVKACLVEVEEDTGEIRKDSPTCSKEAVRLALAIAASTGWNCHSLDVKAAYLQGNEIGRVVHLRPPPEFADGQLWKLKKIVYGLCDAARHWYLRVKNQLLDLRAMVSSQDSA</sequence>
<dbReference type="OrthoDB" id="430476at2759"/>
<dbReference type="AlphaFoldDB" id="A0A8J5CFS2"/>
<reference evidence="2" key="1">
    <citation type="submission" date="2020-07" db="EMBL/GenBank/DDBJ databases">
        <title>The High-quality genome of the commercially important snow crab, Chionoecetes opilio.</title>
        <authorList>
            <person name="Jeong J.-H."/>
            <person name="Ryu S."/>
        </authorList>
    </citation>
    <scope>NUCLEOTIDE SEQUENCE</scope>
    <source>
        <strain evidence="2">MADBK_172401_WGS</strain>
        <tissue evidence="2">Digestive gland</tissue>
    </source>
</reference>
<keyword evidence="3" id="KW-1185">Reference proteome</keyword>
<dbReference type="InterPro" id="IPR013103">
    <property type="entry name" value="RVT_2"/>
</dbReference>
<dbReference type="EMBL" id="JACEEZ010012749">
    <property type="protein sequence ID" value="KAG0720498.1"/>
    <property type="molecule type" value="Genomic_DNA"/>
</dbReference>
<protein>
    <submittedName>
        <fullName evidence="2">Retrovirus-related Pol polyprotein from transposon RE1</fullName>
    </submittedName>
</protein>